<evidence type="ECO:0000313" key="2">
    <source>
        <dbReference type="EMBL" id="MBO8415701.1"/>
    </source>
</evidence>
<comment type="caution">
    <text evidence="2">The sequence shown here is derived from an EMBL/GenBank/DDBJ whole genome shotgun (WGS) entry which is preliminary data.</text>
</comment>
<dbReference type="EMBL" id="JADINH010000105">
    <property type="protein sequence ID" value="MBO8415701.1"/>
    <property type="molecule type" value="Genomic_DNA"/>
</dbReference>
<dbReference type="Gene3D" id="3.40.50.150">
    <property type="entry name" value="Vaccinia Virus protein VP39"/>
    <property type="match status" value="1"/>
</dbReference>
<proteinExistence type="predicted"/>
<reference evidence="2" key="2">
    <citation type="journal article" date="2021" name="PeerJ">
        <title>Extensive microbial diversity within the chicken gut microbiome revealed by metagenomics and culture.</title>
        <authorList>
            <person name="Gilroy R."/>
            <person name="Ravi A."/>
            <person name="Getino M."/>
            <person name="Pursley I."/>
            <person name="Horton D.L."/>
            <person name="Alikhan N.F."/>
            <person name="Baker D."/>
            <person name="Gharbi K."/>
            <person name="Hall N."/>
            <person name="Watson M."/>
            <person name="Adriaenssens E.M."/>
            <person name="Foster-Nyarko E."/>
            <person name="Jarju S."/>
            <person name="Secka A."/>
            <person name="Antonio M."/>
            <person name="Oren A."/>
            <person name="Chaudhuri R.R."/>
            <person name="La Ragione R."/>
            <person name="Hildebrand F."/>
            <person name="Pallen M.J."/>
        </authorList>
    </citation>
    <scope>NUCLEOTIDE SEQUENCE</scope>
    <source>
        <strain evidence="2">17213</strain>
    </source>
</reference>
<dbReference type="SUPFAM" id="SSF53335">
    <property type="entry name" value="S-adenosyl-L-methionine-dependent methyltransferases"/>
    <property type="match status" value="2"/>
</dbReference>
<accession>A0A9D9GT33</accession>
<sequence>MAKEKYLKLNLGCGWRHFEGWLNVDRQELCDPDMQVDLEECPWPWDDNSVSDVRLINSLEHMGQDLQTFTSIMKELYRVCRHGAHVHIVSAYPRHDNFVNDPSACRAVTVGTMQYFDKNINELWKKSGASNTLLALTNDVDFRIVNFKLALDEKFTKLAVARKWSNADVKNNIELYNNSIVSSEIHLIVVKDPEDKGRFALATPFNIPSYLMAVHPDLNLDREVSGSIAARGQWQPARSTIFTKIVRKMADGKKRLNVMVVGATIGWFPVLAAKAAENVYVDCYEPLPANAELLHRNIDLNQLAERISVQEGALSNEQGTVKLYVDKQNLAMSALAKYKDELEPIDVPCDSLENVFKGKQLARLPEIFMLDVQGCEQKIFEGAQKIFDRGWRPVVFAEVFPSKLAAFGSKPDFVAKLEELKYQIYAVSAKGLNLSSVDSAQVMKFYQEMVKPKNKDRYMSLLCVPEGVDIKALIA</sequence>
<protein>
    <submittedName>
        <fullName evidence="2">FkbM family methyltransferase</fullName>
    </submittedName>
</protein>
<dbReference type="InterPro" id="IPR052514">
    <property type="entry name" value="SAM-dependent_MTase"/>
</dbReference>
<dbReference type="NCBIfam" id="TIGR01444">
    <property type="entry name" value="fkbM_fam"/>
    <property type="match status" value="1"/>
</dbReference>
<dbReference type="InterPro" id="IPR006342">
    <property type="entry name" value="FkbM_mtfrase"/>
</dbReference>
<keyword evidence="2" id="KW-0489">Methyltransferase</keyword>
<name>A0A9D9GT33_9GAMM</name>
<evidence type="ECO:0000259" key="1">
    <source>
        <dbReference type="Pfam" id="PF05050"/>
    </source>
</evidence>
<gene>
    <name evidence="2" type="ORF">IAB19_04915</name>
</gene>
<dbReference type="Pfam" id="PF05050">
    <property type="entry name" value="Methyltransf_21"/>
    <property type="match status" value="1"/>
</dbReference>
<feature type="domain" description="Methyltransferase FkbM" evidence="1">
    <location>
        <begin position="261"/>
        <end position="423"/>
    </location>
</feature>
<reference evidence="2" key="1">
    <citation type="submission" date="2020-10" db="EMBL/GenBank/DDBJ databases">
        <authorList>
            <person name="Gilroy R."/>
        </authorList>
    </citation>
    <scope>NUCLEOTIDE SEQUENCE</scope>
    <source>
        <strain evidence="2">17213</strain>
    </source>
</reference>
<keyword evidence="2" id="KW-0808">Transferase</keyword>
<dbReference type="Proteomes" id="UP000823631">
    <property type="component" value="Unassembled WGS sequence"/>
</dbReference>
<organism evidence="2 3">
    <name type="scientific">Candidatus Avisuccinivibrio stercorigallinarum</name>
    <dbReference type="NCBI Taxonomy" id="2840704"/>
    <lineage>
        <taxon>Bacteria</taxon>
        <taxon>Pseudomonadati</taxon>
        <taxon>Pseudomonadota</taxon>
        <taxon>Gammaproteobacteria</taxon>
        <taxon>Aeromonadales</taxon>
        <taxon>Succinivibrionaceae</taxon>
        <taxon>Succinivibrionaceae incertae sedis</taxon>
        <taxon>Candidatus Avisuccinivibrio</taxon>
    </lineage>
</organism>
<dbReference type="GO" id="GO:0008168">
    <property type="term" value="F:methyltransferase activity"/>
    <property type="evidence" value="ECO:0007669"/>
    <property type="project" value="UniProtKB-KW"/>
</dbReference>
<dbReference type="InterPro" id="IPR029063">
    <property type="entry name" value="SAM-dependent_MTases_sf"/>
</dbReference>
<evidence type="ECO:0000313" key="3">
    <source>
        <dbReference type="Proteomes" id="UP000823631"/>
    </source>
</evidence>
<dbReference type="GO" id="GO:0032259">
    <property type="term" value="P:methylation"/>
    <property type="evidence" value="ECO:0007669"/>
    <property type="project" value="UniProtKB-KW"/>
</dbReference>
<dbReference type="PANTHER" id="PTHR34203">
    <property type="entry name" value="METHYLTRANSFERASE, FKBM FAMILY PROTEIN"/>
    <property type="match status" value="1"/>
</dbReference>
<dbReference type="PANTHER" id="PTHR34203:SF15">
    <property type="entry name" value="SLL1173 PROTEIN"/>
    <property type="match status" value="1"/>
</dbReference>
<dbReference type="AlphaFoldDB" id="A0A9D9GT33"/>